<feature type="region of interest" description="Disordered" evidence="1">
    <location>
        <begin position="226"/>
        <end position="245"/>
    </location>
</feature>
<evidence type="ECO:0000313" key="2">
    <source>
        <dbReference type="EMBL" id="RUT79318.1"/>
    </source>
</evidence>
<reference evidence="2 3" key="1">
    <citation type="submission" date="2018-11" db="EMBL/GenBank/DDBJ databases">
        <title>Parancylomarina longa gen. nov., sp. nov., isolated from sediments of southern Okinawa.</title>
        <authorList>
            <person name="Fu T."/>
        </authorList>
    </citation>
    <scope>NUCLEOTIDE SEQUENCE [LARGE SCALE GENOMIC DNA]</scope>
    <source>
        <strain evidence="2 3">T3-2 S1-C</strain>
    </source>
</reference>
<sequence>MKKISYYLFSHNALLTLIKDIISIVEKAPVAELGLQVFLDIVKAKFANYESAVTRDKVNPYTAKLNEADQERDDRFIGFKSYVAACKYRKSRAWLEAAEEIEKLVAHHGSELYRMANAEESAALDNLIADLMSEAYHPFIAKIKAEDWLNEMNKDQLGYKALIQEQVEQTDRNTNSLENTQKPLIMANRALLSMIELQQTAINNPALGELVDQLNNHISKSMANARLSHSLNENEKEADQEALSE</sequence>
<keyword evidence="3" id="KW-1185">Reference proteome</keyword>
<accession>A0A434AXY2</accession>
<protein>
    <submittedName>
        <fullName evidence="2">Uncharacterized protein</fullName>
    </submittedName>
</protein>
<dbReference type="Proteomes" id="UP000282985">
    <property type="component" value="Unassembled WGS sequence"/>
</dbReference>
<dbReference type="EMBL" id="RJJX01000003">
    <property type="protein sequence ID" value="RUT79318.1"/>
    <property type="molecule type" value="Genomic_DNA"/>
</dbReference>
<proteinExistence type="predicted"/>
<dbReference type="RefSeq" id="WP_127342608.1">
    <property type="nucleotide sequence ID" value="NZ_RJJX01000003.1"/>
</dbReference>
<comment type="caution">
    <text evidence="2">The sequence shown here is derived from an EMBL/GenBank/DDBJ whole genome shotgun (WGS) entry which is preliminary data.</text>
</comment>
<dbReference type="AlphaFoldDB" id="A0A434AXY2"/>
<evidence type="ECO:0000313" key="3">
    <source>
        <dbReference type="Proteomes" id="UP000282985"/>
    </source>
</evidence>
<evidence type="ECO:0000256" key="1">
    <source>
        <dbReference type="SAM" id="MobiDB-lite"/>
    </source>
</evidence>
<dbReference type="Pfam" id="PF19775">
    <property type="entry name" value="DUF6261"/>
    <property type="match status" value="1"/>
</dbReference>
<dbReference type="InterPro" id="IPR046228">
    <property type="entry name" value="DUF6261"/>
</dbReference>
<gene>
    <name evidence="2" type="ORF">DLK05_03600</name>
</gene>
<dbReference type="OrthoDB" id="1120038at2"/>
<organism evidence="2 3">
    <name type="scientific">Ancylomarina longa</name>
    <dbReference type="NCBI Taxonomy" id="2487017"/>
    <lineage>
        <taxon>Bacteria</taxon>
        <taxon>Pseudomonadati</taxon>
        <taxon>Bacteroidota</taxon>
        <taxon>Bacteroidia</taxon>
        <taxon>Marinilabiliales</taxon>
        <taxon>Marinifilaceae</taxon>
        <taxon>Ancylomarina</taxon>
    </lineage>
</organism>
<name>A0A434AXY2_9BACT</name>